<accession>A0A370GFD2</accession>
<feature type="signal peptide" evidence="1">
    <location>
        <begin position="1"/>
        <end position="21"/>
    </location>
</feature>
<dbReference type="Pfam" id="PF05630">
    <property type="entry name" value="NPP1"/>
    <property type="match status" value="1"/>
</dbReference>
<reference evidence="3 4" key="1">
    <citation type="submission" date="2018-07" db="EMBL/GenBank/DDBJ databases">
        <title>Genomic Encyclopedia of Type Strains, Phase IV (KMG-IV): sequencing the most valuable type-strain genomes for metagenomic binning, comparative biology and taxonomic classification.</title>
        <authorList>
            <person name="Goeker M."/>
        </authorList>
    </citation>
    <scope>NUCLEOTIDE SEQUENCE [LARGE SCALE GENOMIC DNA]</scope>
    <source>
        <strain evidence="3 4">DSM 5603</strain>
    </source>
</reference>
<reference evidence="2 5" key="2">
    <citation type="submission" date="2020-04" db="EMBL/GenBank/DDBJ databases">
        <title>Description of novel Gluconacetobacter.</title>
        <authorList>
            <person name="Sombolestani A."/>
        </authorList>
    </citation>
    <scope>NUCLEOTIDE SEQUENCE [LARGE SCALE GENOMIC DNA]</scope>
    <source>
        <strain evidence="2 5">LMG 1382</strain>
    </source>
</reference>
<dbReference type="AlphaFoldDB" id="A0A370GFD2"/>
<organism evidence="3 4">
    <name type="scientific">Gluconacetobacter liquefaciens</name>
    <name type="common">Acetobacter liquefaciens</name>
    <dbReference type="NCBI Taxonomy" id="89584"/>
    <lineage>
        <taxon>Bacteria</taxon>
        <taxon>Pseudomonadati</taxon>
        <taxon>Pseudomonadota</taxon>
        <taxon>Alphaproteobacteria</taxon>
        <taxon>Acetobacterales</taxon>
        <taxon>Acetobacteraceae</taxon>
        <taxon>Gluconacetobacter</taxon>
    </lineage>
</organism>
<dbReference type="PANTHER" id="PTHR33657">
    <property type="entry name" value="DOMAIN PROTEIN, PUTATIVE (AFU_ORTHOLOGUE AFUA_5G00600)-RELATED"/>
    <property type="match status" value="1"/>
</dbReference>
<evidence type="ECO:0000256" key="1">
    <source>
        <dbReference type="SAM" id="SignalP"/>
    </source>
</evidence>
<keyword evidence="1" id="KW-0732">Signal</keyword>
<evidence type="ECO:0000313" key="5">
    <source>
        <dbReference type="Proteomes" id="UP000562982"/>
    </source>
</evidence>
<dbReference type="Proteomes" id="UP000562982">
    <property type="component" value="Unassembled WGS sequence"/>
</dbReference>
<name>A0A370GFD2_GLULI</name>
<proteinExistence type="predicted"/>
<feature type="chain" id="PRO_5044585387" evidence="1">
    <location>
        <begin position="22"/>
        <end position="277"/>
    </location>
</feature>
<dbReference type="EMBL" id="JABEQI010000001">
    <property type="protein sequence ID" value="MBB2185259.1"/>
    <property type="molecule type" value="Genomic_DNA"/>
</dbReference>
<sequence length="277" mass="30817">MKTFPVWLLTVSILTPAAGFAADWSKHRCPADEAACLTIDDTHKPAPPKGLESGRIVFAFGTDGCLASAPVWYDGDDKAVKPNPGIALGGAKNGHCSYANQLNKAYIVYNEIVSKSDPSYKARIFGLYAVKDQATAMLHIGHRHEWEHAVVWLHNDQPEYVSTTEHKGLNTKKAEDAAHLKNDPNAFGVKYIIKKTTHYLDFASADKNHVVDNPDPTPDKSWFASSDAQLVDYRQASDQFKSIIDDRANWGETVPRVNDPKFLNDHKPGEWKNITFQ</sequence>
<dbReference type="InterPro" id="IPR008701">
    <property type="entry name" value="NPP1"/>
</dbReference>
<protein>
    <submittedName>
        <fullName evidence="3">Necrosis inducing protein (NPP1)</fullName>
    </submittedName>
</protein>
<dbReference type="RefSeq" id="WP_170143081.1">
    <property type="nucleotide sequence ID" value="NZ_BJMI01000010.1"/>
</dbReference>
<dbReference type="Proteomes" id="UP000254958">
    <property type="component" value="Unassembled WGS sequence"/>
</dbReference>
<dbReference type="PANTHER" id="PTHR33657:SF6">
    <property type="entry name" value="SECRETED PROTEIN"/>
    <property type="match status" value="1"/>
</dbReference>
<keyword evidence="4" id="KW-1185">Reference proteome</keyword>
<evidence type="ECO:0000313" key="3">
    <source>
        <dbReference type="EMBL" id="RDI40693.1"/>
    </source>
</evidence>
<evidence type="ECO:0000313" key="2">
    <source>
        <dbReference type="EMBL" id="MBB2185259.1"/>
    </source>
</evidence>
<dbReference type="EMBL" id="QQAW01000001">
    <property type="protein sequence ID" value="RDI40693.1"/>
    <property type="molecule type" value="Genomic_DNA"/>
</dbReference>
<comment type="caution">
    <text evidence="3">The sequence shown here is derived from an EMBL/GenBank/DDBJ whole genome shotgun (WGS) entry which is preliminary data.</text>
</comment>
<evidence type="ECO:0000313" key="4">
    <source>
        <dbReference type="Proteomes" id="UP000254958"/>
    </source>
</evidence>
<gene>
    <name evidence="3" type="ORF">C7453_101491</name>
    <name evidence="2" type="ORF">HLH32_02435</name>
</gene>